<keyword evidence="5 8" id="KW-0812">Transmembrane</keyword>
<feature type="region of interest" description="Disordered" evidence="9">
    <location>
        <begin position="12"/>
        <end position="33"/>
    </location>
</feature>
<feature type="compositionally biased region" description="Basic and acidic residues" evidence="9">
    <location>
        <begin position="15"/>
        <end position="32"/>
    </location>
</feature>
<dbReference type="GO" id="GO:0015087">
    <property type="term" value="F:cobalt ion transmembrane transporter activity"/>
    <property type="evidence" value="ECO:0007669"/>
    <property type="project" value="UniProtKB-UniRule"/>
</dbReference>
<dbReference type="InterPro" id="IPR045863">
    <property type="entry name" value="CorA_TM1_TM2"/>
</dbReference>
<comment type="function">
    <text evidence="8">Mediates influx of magnesium ions.</text>
</comment>
<dbReference type="Proteomes" id="UP001268256">
    <property type="component" value="Unassembled WGS sequence"/>
</dbReference>
<keyword evidence="8" id="KW-0406">Ion transport</keyword>
<keyword evidence="8" id="KW-0460">Magnesium</keyword>
<dbReference type="Pfam" id="PF01544">
    <property type="entry name" value="CorA"/>
    <property type="match status" value="1"/>
</dbReference>
<dbReference type="GO" id="GO:0015095">
    <property type="term" value="F:magnesium ion transmembrane transporter activity"/>
    <property type="evidence" value="ECO:0007669"/>
    <property type="project" value="UniProtKB-UniRule"/>
</dbReference>
<evidence type="ECO:0000256" key="9">
    <source>
        <dbReference type="SAM" id="MobiDB-lite"/>
    </source>
</evidence>
<evidence type="ECO:0000256" key="8">
    <source>
        <dbReference type="RuleBase" id="RU362010"/>
    </source>
</evidence>
<dbReference type="Gene3D" id="3.30.460.20">
    <property type="entry name" value="CorA soluble domain-like"/>
    <property type="match status" value="1"/>
</dbReference>
<reference evidence="11" key="1">
    <citation type="submission" date="2023-07" db="EMBL/GenBank/DDBJ databases">
        <authorList>
            <person name="Luz R."/>
            <person name="Cordeiro R."/>
            <person name="Fonseca A."/>
            <person name="Goncalves V."/>
        </authorList>
    </citation>
    <scope>NUCLEOTIDE SEQUENCE [LARGE SCALE GENOMIC DNA]</scope>
    <source>
        <strain evidence="11">BACA0444</strain>
    </source>
</reference>
<dbReference type="PANTHER" id="PTHR46494">
    <property type="entry name" value="CORA FAMILY METAL ION TRANSPORTER (EUROFUNG)"/>
    <property type="match status" value="1"/>
</dbReference>
<dbReference type="SUPFAM" id="SSF144083">
    <property type="entry name" value="Magnesium transport protein CorA, transmembrane region"/>
    <property type="match status" value="1"/>
</dbReference>
<proteinExistence type="inferred from homology"/>
<sequence>MKNLFERFGQLVPELHPRPTASEHHIPQAHEADEPEEPSYFEYFFDQPGAMPGTLSIEEDAPPPNIILIDYNADQAQRVHLEQPELITPYLDRESVSWIDVQGLGNEDILRRVGQVFGLHPIVLEDVVNVPQRPKVEDHQDQVLVITRMVTPKEDLKGFYAEQVSFILGKYYLLTVQEEPDRDCFGLVRQRIRTSRGLIRQHGADYLAYSLIDAIIDGFFPVLEDYGERIELLETQVVTHPTRQTLEEIHKVRRELLSLRRAIWPQRDAINALIRDSNDLISPEVRIYLRDCYDHAIQVLDMVETYRELAASLMDVYLSSVSNKMNEIMKLLTIISTVFIPLTFIVGVYGMNFNTEISPWNMPELNWRWGYPACWAVMLSIAGSLFYFFWRKGWFQDQSQVELD</sequence>
<evidence type="ECO:0000256" key="1">
    <source>
        <dbReference type="ARBA" id="ARBA00004651"/>
    </source>
</evidence>
<dbReference type="PANTHER" id="PTHR46494:SF1">
    <property type="entry name" value="CORA FAMILY METAL ION TRANSPORTER (EUROFUNG)"/>
    <property type="match status" value="1"/>
</dbReference>
<dbReference type="AlphaFoldDB" id="A0AAE4FUL4"/>
<evidence type="ECO:0000256" key="4">
    <source>
        <dbReference type="ARBA" id="ARBA00022475"/>
    </source>
</evidence>
<dbReference type="InterPro" id="IPR045861">
    <property type="entry name" value="CorA_cytoplasmic_dom"/>
</dbReference>
<comment type="similarity">
    <text evidence="2 8">Belongs to the CorA metal ion transporter (MIT) (TC 1.A.35) family.</text>
</comment>
<evidence type="ECO:0000256" key="7">
    <source>
        <dbReference type="ARBA" id="ARBA00023136"/>
    </source>
</evidence>
<comment type="subcellular location">
    <subcellularLocation>
        <location evidence="1">Cell membrane</location>
        <topology evidence="1">Multi-pass membrane protein</topology>
    </subcellularLocation>
    <subcellularLocation>
        <location evidence="8">Membrane</location>
        <topology evidence="8">Multi-pass membrane protein</topology>
    </subcellularLocation>
</comment>
<organism evidence="10 11">
    <name type="scientific">Pseudocalidococcus azoricus BACA0444</name>
    <dbReference type="NCBI Taxonomy" id="2918990"/>
    <lineage>
        <taxon>Bacteria</taxon>
        <taxon>Bacillati</taxon>
        <taxon>Cyanobacteriota</taxon>
        <taxon>Cyanophyceae</taxon>
        <taxon>Acaryochloridales</taxon>
        <taxon>Thermosynechococcaceae</taxon>
        <taxon>Pseudocalidococcus</taxon>
        <taxon>Pseudocalidococcus azoricus</taxon>
    </lineage>
</organism>
<dbReference type="NCBIfam" id="TIGR00383">
    <property type="entry name" value="corA"/>
    <property type="match status" value="1"/>
</dbReference>
<dbReference type="GO" id="GO:0050897">
    <property type="term" value="F:cobalt ion binding"/>
    <property type="evidence" value="ECO:0007669"/>
    <property type="project" value="TreeGrafter"/>
</dbReference>
<keyword evidence="11" id="KW-1185">Reference proteome</keyword>
<evidence type="ECO:0000256" key="2">
    <source>
        <dbReference type="ARBA" id="ARBA00009765"/>
    </source>
</evidence>
<keyword evidence="7 8" id="KW-0472">Membrane</keyword>
<evidence type="ECO:0000256" key="5">
    <source>
        <dbReference type="ARBA" id="ARBA00022692"/>
    </source>
</evidence>
<name>A0AAE4FUL4_9CYAN</name>
<dbReference type="CDD" id="cd12828">
    <property type="entry name" value="TmCorA-like_1"/>
    <property type="match status" value="1"/>
</dbReference>
<comment type="caution">
    <text evidence="10">The sequence shown here is derived from an EMBL/GenBank/DDBJ whole genome shotgun (WGS) entry which is preliminary data.</text>
</comment>
<dbReference type="InterPro" id="IPR004488">
    <property type="entry name" value="Mg/Co-transport_prot_CorA"/>
</dbReference>
<dbReference type="Gene3D" id="1.20.58.340">
    <property type="entry name" value="Magnesium transport protein CorA, transmembrane region"/>
    <property type="match status" value="2"/>
</dbReference>
<dbReference type="GO" id="GO:0000287">
    <property type="term" value="F:magnesium ion binding"/>
    <property type="evidence" value="ECO:0007669"/>
    <property type="project" value="TreeGrafter"/>
</dbReference>
<accession>A0AAE4FUL4</accession>
<protein>
    <recommendedName>
        <fullName evidence="8">Magnesium transport protein CorA</fullName>
    </recommendedName>
</protein>
<keyword evidence="6 8" id="KW-1133">Transmembrane helix</keyword>
<keyword evidence="4 8" id="KW-1003">Cell membrane</keyword>
<dbReference type="EMBL" id="JAVMIP010000017">
    <property type="protein sequence ID" value="MDS3861862.1"/>
    <property type="molecule type" value="Genomic_DNA"/>
</dbReference>
<evidence type="ECO:0000256" key="6">
    <source>
        <dbReference type="ARBA" id="ARBA00022989"/>
    </source>
</evidence>
<feature type="transmembrane region" description="Helical" evidence="8">
    <location>
        <begin position="369"/>
        <end position="390"/>
    </location>
</feature>
<dbReference type="InterPro" id="IPR002523">
    <property type="entry name" value="MgTranspt_CorA/ZnTranspt_ZntB"/>
</dbReference>
<dbReference type="SUPFAM" id="SSF143865">
    <property type="entry name" value="CorA soluble domain-like"/>
    <property type="match status" value="1"/>
</dbReference>
<feature type="transmembrane region" description="Helical" evidence="8">
    <location>
        <begin position="331"/>
        <end position="349"/>
    </location>
</feature>
<evidence type="ECO:0000313" key="10">
    <source>
        <dbReference type="EMBL" id="MDS3861862.1"/>
    </source>
</evidence>
<keyword evidence="3 8" id="KW-0813">Transport</keyword>
<evidence type="ECO:0000313" key="11">
    <source>
        <dbReference type="Proteomes" id="UP001268256"/>
    </source>
</evidence>
<gene>
    <name evidence="8 10" type="primary">corA</name>
    <name evidence="10" type="ORF">RIF25_13730</name>
</gene>
<dbReference type="GO" id="GO:0005886">
    <property type="term" value="C:plasma membrane"/>
    <property type="evidence" value="ECO:0007669"/>
    <property type="project" value="UniProtKB-SubCell"/>
</dbReference>
<dbReference type="FunFam" id="1.20.58.340:FF:000012">
    <property type="entry name" value="Magnesium transport protein CorA"/>
    <property type="match status" value="1"/>
</dbReference>
<evidence type="ECO:0000256" key="3">
    <source>
        <dbReference type="ARBA" id="ARBA00022448"/>
    </source>
</evidence>